<evidence type="ECO:0000259" key="1">
    <source>
        <dbReference type="Pfam" id="PF03435"/>
    </source>
</evidence>
<dbReference type="AlphaFoldDB" id="A0A8J8B422"/>
<name>A0A8J8B422_9FIRM</name>
<evidence type="ECO:0000313" key="4">
    <source>
        <dbReference type="Proteomes" id="UP000675664"/>
    </source>
</evidence>
<organism evidence="3 4">
    <name type="scientific">Sinanaerobacter chloroacetimidivorans</name>
    <dbReference type="NCBI Taxonomy" id="2818044"/>
    <lineage>
        <taxon>Bacteria</taxon>
        <taxon>Bacillati</taxon>
        <taxon>Bacillota</taxon>
        <taxon>Clostridia</taxon>
        <taxon>Peptostreptococcales</taxon>
        <taxon>Anaerovoracaceae</taxon>
        <taxon>Sinanaerobacter</taxon>
    </lineage>
</organism>
<dbReference type="Proteomes" id="UP000675664">
    <property type="component" value="Unassembled WGS sequence"/>
</dbReference>
<dbReference type="PANTHER" id="PTHR43796:SF2">
    <property type="entry name" value="CARBOXYNORSPERMIDINE SYNTHASE"/>
    <property type="match status" value="1"/>
</dbReference>
<dbReference type="SUPFAM" id="SSF51735">
    <property type="entry name" value="NAD(P)-binding Rossmann-fold domains"/>
    <property type="match status" value="1"/>
</dbReference>
<dbReference type="Gene3D" id="3.30.360.10">
    <property type="entry name" value="Dihydrodipicolinate Reductase, domain 2"/>
    <property type="match status" value="1"/>
</dbReference>
<evidence type="ECO:0000313" key="3">
    <source>
        <dbReference type="EMBL" id="MBR0598900.1"/>
    </source>
</evidence>
<feature type="domain" description="Saccharopine dehydrogenase NADP binding" evidence="1">
    <location>
        <begin position="3"/>
        <end position="127"/>
    </location>
</feature>
<dbReference type="PANTHER" id="PTHR43796">
    <property type="entry name" value="CARBOXYNORSPERMIDINE SYNTHASE"/>
    <property type="match status" value="1"/>
</dbReference>
<gene>
    <name evidence="3" type="ORF">KCX82_13495</name>
</gene>
<comment type="caution">
    <text evidence="3">The sequence shown here is derived from an EMBL/GenBank/DDBJ whole genome shotgun (WGS) entry which is preliminary data.</text>
</comment>
<feature type="domain" description="Saccharopine dehydrogenase-like C-terminal" evidence="2">
    <location>
        <begin position="131"/>
        <end position="378"/>
    </location>
</feature>
<dbReference type="Pfam" id="PF03435">
    <property type="entry name" value="Sacchrp_dh_NADP"/>
    <property type="match status" value="1"/>
</dbReference>
<reference evidence="3" key="1">
    <citation type="submission" date="2021-04" db="EMBL/GenBank/DDBJ databases">
        <title>Sinoanaerobacter chloroacetimidivorans sp. nov., an obligate anaerobic bacterium isolated from anaerobic sludge.</title>
        <authorList>
            <person name="Bao Y."/>
        </authorList>
    </citation>
    <scope>NUCLEOTIDE SEQUENCE</scope>
    <source>
        <strain evidence="3">BAD-6</strain>
    </source>
</reference>
<keyword evidence="4" id="KW-1185">Reference proteome</keyword>
<dbReference type="Gene3D" id="3.40.50.720">
    <property type="entry name" value="NAD(P)-binding Rossmann-like Domain"/>
    <property type="match status" value="1"/>
</dbReference>
<protein>
    <submittedName>
        <fullName evidence="3">Saccharopine dehydrogenase NADP-binding domain-containing protein</fullName>
    </submittedName>
</protein>
<dbReference type="EMBL" id="JAGSND010000009">
    <property type="protein sequence ID" value="MBR0598900.1"/>
    <property type="molecule type" value="Genomic_DNA"/>
</dbReference>
<reference evidence="3" key="2">
    <citation type="submission" date="2021-04" db="EMBL/GenBank/DDBJ databases">
        <authorList>
            <person name="Liu J."/>
        </authorList>
    </citation>
    <scope>NUCLEOTIDE SEQUENCE</scope>
    <source>
        <strain evidence="3">BAD-6</strain>
    </source>
</reference>
<evidence type="ECO:0000259" key="2">
    <source>
        <dbReference type="Pfam" id="PF16653"/>
    </source>
</evidence>
<dbReference type="InterPro" id="IPR032095">
    <property type="entry name" value="Sacchrp_dh-like_C"/>
</dbReference>
<dbReference type="RefSeq" id="WP_227019025.1">
    <property type="nucleotide sequence ID" value="NZ_JAGSND010000009.1"/>
</dbReference>
<dbReference type="InterPro" id="IPR005097">
    <property type="entry name" value="Sacchrp_dh_NADP-bd"/>
</dbReference>
<accession>A0A8J8B422</accession>
<dbReference type="Pfam" id="PF16653">
    <property type="entry name" value="Sacchrp_dh_C"/>
    <property type="match status" value="1"/>
</dbReference>
<proteinExistence type="predicted"/>
<sequence length="410" mass="46041">MKVVVLGAGLQGIATALDLAWNENMKEILLADLNLERAEYVAALCNRKYGHKVKAVSCDVSDFAALVELIRGYDLVINEVNYYFNCHIMDACLEAGVNYVDIGGLYVETIKQMKYKDRFEKAGLLAIIGIGGTPGVTNVCARWAADRLDTVEEINISCGCDDWSKSKKTFEVTYAIETIMDEFYMKPIQYIDGKYKEVEPRSGGEIIQYAKPIGDQYSYFIMHSEIGSLPEVYKNKGIKNCTFRIGFPEAIKEKLEFLHGLGFSRKDFIPVGDCKIKPVNVLKRLMDLQPDDPEATINDCDIIKTVVTGTKDGRKLEYELEAICRPVEEWPELLGAQVYIGGAPAWAAEMIRKGQIKGPGAFAPEECIPPEEFFAEAAKREIYIKATQRTYLGTENWEAARKKELIEQGR</sequence>
<dbReference type="InterPro" id="IPR036291">
    <property type="entry name" value="NAD(P)-bd_dom_sf"/>
</dbReference>